<accession>A0A841SNR8</accession>
<protein>
    <submittedName>
        <fullName evidence="3">Pimeloyl-ACP methyl ester carboxylesterase</fullName>
    </submittedName>
</protein>
<reference evidence="3 4" key="1">
    <citation type="submission" date="2020-08" db="EMBL/GenBank/DDBJ databases">
        <title>Sequencing the genomes of 1000 actinobacteria strains.</title>
        <authorList>
            <person name="Klenk H.-P."/>
        </authorList>
    </citation>
    <scope>NUCLEOTIDE SEQUENCE [LARGE SCALE GENOMIC DNA]</scope>
    <source>
        <strain evidence="3 4">DSM 15626</strain>
    </source>
</reference>
<dbReference type="EMBL" id="JACHKF010000001">
    <property type="protein sequence ID" value="MBB6571160.1"/>
    <property type="molecule type" value="Genomic_DNA"/>
</dbReference>
<feature type="domain" description="AB hydrolase-1" evidence="1">
    <location>
        <begin position="70"/>
        <end position="221"/>
    </location>
</feature>
<dbReference type="Gene3D" id="3.40.50.1820">
    <property type="entry name" value="alpha/beta hydrolase"/>
    <property type="match status" value="2"/>
</dbReference>
<evidence type="ECO:0000313" key="3">
    <source>
        <dbReference type="EMBL" id="MBB6571160.1"/>
    </source>
</evidence>
<evidence type="ECO:0000259" key="1">
    <source>
        <dbReference type="Pfam" id="PF00561"/>
    </source>
</evidence>
<dbReference type="GO" id="GO:0005737">
    <property type="term" value="C:cytoplasm"/>
    <property type="evidence" value="ECO:0007669"/>
    <property type="project" value="InterPro"/>
</dbReference>
<evidence type="ECO:0000313" key="4">
    <source>
        <dbReference type="Proteomes" id="UP000553957"/>
    </source>
</evidence>
<feature type="domain" description="Peptidase S33 tripeptidyl aminopeptidase-like C-terminal" evidence="2">
    <location>
        <begin position="375"/>
        <end position="446"/>
    </location>
</feature>
<gene>
    <name evidence="3" type="ORF">HNR71_006797</name>
</gene>
<organism evidence="3 4">
    <name type="scientific">Kribbella sandramycini</name>
    <dbReference type="NCBI Taxonomy" id="60450"/>
    <lineage>
        <taxon>Bacteria</taxon>
        <taxon>Bacillati</taxon>
        <taxon>Actinomycetota</taxon>
        <taxon>Actinomycetes</taxon>
        <taxon>Propionibacteriales</taxon>
        <taxon>Kribbellaceae</taxon>
        <taxon>Kribbella</taxon>
    </lineage>
</organism>
<dbReference type="PANTHER" id="PTHR43722:SF1">
    <property type="entry name" value="PROLINE IMINOPEPTIDASE"/>
    <property type="match status" value="1"/>
</dbReference>
<dbReference type="Proteomes" id="UP000553957">
    <property type="component" value="Unassembled WGS sequence"/>
</dbReference>
<comment type="caution">
    <text evidence="3">The sequence shown here is derived from an EMBL/GenBank/DDBJ whole genome shotgun (WGS) entry which is preliminary data.</text>
</comment>
<dbReference type="GO" id="GO:0006508">
    <property type="term" value="P:proteolysis"/>
    <property type="evidence" value="ECO:0007669"/>
    <property type="project" value="InterPro"/>
</dbReference>
<dbReference type="AlphaFoldDB" id="A0A841SNR8"/>
<name>A0A841SNR8_9ACTN</name>
<dbReference type="InterPro" id="IPR005944">
    <property type="entry name" value="Pro_iminopeptidase"/>
</dbReference>
<dbReference type="GO" id="GO:0004177">
    <property type="term" value="F:aminopeptidase activity"/>
    <property type="evidence" value="ECO:0007669"/>
    <property type="project" value="UniProtKB-EC"/>
</dbReference>
<dbReference type="SUPFAM" id="SSF53474">
    <property type="entry name" value="alpha/beta-Hydrolases"/>
    <property type="match status" value="1"/>
</dbReference>
<sequence length="451" mass="49970">MWKLAVVVGLVAGGMTPVVAKGIDWEPCPELRGMECATVRVPLDHLKPDGRTVGIAISRLPAEPGRRRGVLLTNPGGPGAPGIGYPRDLQHLLGDVAKQYDVIGIDPRFMGASEPADCGPVRIADVFRSARSRAEFDRAARLAKGFVGRCRDDRLEYAGIRDVARDLDLVRQALGVAKISYYGVSWGADLGVVYSQLFPGRVDRMVVDSVTDVEGSEYRHLATGERAEAAFDEWAAWAAWRDDEYRLGRTGTQVRKTVTRLIEQAARRPVGVGGYRLDGAAMPWVVQLGMGDESERELAARNVRQLLDAAQGKPVTPSAELAGWLRQYFEVDPAVSRFAAASVAFTCNDNGWPRGPAQYWRDVQRTKEREPLFHTTFLPCAYWTQRTAEPELQIGTDVPMLIVQAERDNIPLRWAQELHAKLPKSTLKTVDRRAHGVYEHLRTTVNEYLGS</sequence>
<dbReference type="PANTHER" id="PTHR43722">
    <property type="entry name" value="PROLINE IMINOPEPTIDASE"/>
    <property type="match status" value="1"/>
</dbReference>
<dbReference type="InterPro" id="IPR029058">
    <property type="entry name" value="AB_hydrolase_fold"/>
</dbReference>
<proteinExistence type="predicted"/>
<evidence type="ECO:0000259" key="2">
    <source>
        <dbReference type="Pfam" id="PF08386"/>
    </source>
</evidence>
<dbReference type="Pfam" id="PF00561">
    <property type="entry name" value="Abhydrolase_1"/>
    <property type="match status" value="1"/>
</dbReference>
<dbReference type="InterPro" id="IPR013595">
    <property type="entry name" value="Pept_S33_TAP-like_C"/>
</dbReference>
<dbReference type="Pfam" id="PF08386">
    <property type="entry name" value="Abhydrolase_4"/>
    <property type="match status" value="1"/>
</dbReference>
<dbReference type="RefSeq" id="WP_238355456.1">
    <property type="nucleotide sequence ID" value="NZ_BAAAGT010000014.1"/>
</dbReference>
<dbReference type="InterPro" id="IPR000073">
    <property type="entry name" value="AB_hydrolase_1"/>
</dbReference>